<feature type="transmembrane region" description="Helical" evidence="2">
    <location>
        <begin position="290"/>
        <end position="306"/>
    </location>
</feature>
<dbReference type="InterPro" id="IPR014600">
    <property type="entry name" value="UCP035905_mem"/>
</dbReference>
<feature type="transmembrane region" description="Helical" evidence="2">
    <location>
        <begin position="267"/>
        <end position="285"/>
    </location>
</feature>
<feature type="transmembrane region" description="Helical" evidence="2">
    <location>
        <begin position="430"/>
        <end position="449"/>
    </location>
</feature>
<dbReference type="InterPro" id="IPR019286">
    <property type="entry name" value="DUF2339_TM"/>
</dbReference>
<feature type="transmembrane region" description="Helical" evidence="2">
    <location>
        <begin position="600"/>
        <end position="619"/>
    </location>
</feature>
<organism evidence="3 4">
    <name type="scientific">Parathalassolituus penaei</name>
    <dbReference type="NCBI Taxonomy" id="2997323"/>
    <lineage>
        <taxon>Bacteria</taxon>
        <taxon>Pseudomonadati</taxon>
        <taxon>Pseudomonadota</taxon>
        <taxon>Gammaproteobacteria</taxon>
        <taxon>Oceanospirillales</taxon>
        <taxon>Oceanospirillaceae</taxon>
        <taxon>Parathalassolituus</taxon>
    </lineage>
</organism>
<evidence type="ECO:0000256" key="2">
    <source>
        <dbReference type="SAM" id="Phobius"/>
    </source>
</evidence>
<feature type="transmembrane region" description="Helical" evidence="2">
    <location>
        <begin position="312"/>
        <end position="331"/>
    </location>
</feature>
<feature type="transmembrane region" description="Helical" evidence="2">
    <location>
        <begin position="571"/>
        <end position="588"/>
    </location>
</feature>
<feature type="transmembrane region" description="Helical" evidence="2">
    <location>
        <begin position="838"/>
        <end position="858"/>
    </location>
</feature>
<feature type="transmembrane region" description="Helical" evidence="2">
    <location>
        <begin position="366"/>
        <end position="386"/>
    </location>
</feature>
<feature type="transmembrane region" description="Helical" evidence="2">
    <location>
        <begin position="678"/>
        <end position="698"/>
    </location>
</feature>
<accession>A0A9X3IQD5</accession>
<dbReference type="PANTHER" id="PTHR38434">
    <property type="entry name" value="BLL2549 PROTEIN"/>
    <property type="match status" value="1"/>
</dbReference>
<dbReference type="RefSeq" id="WP_283172275.1">
    <property type="nucleotide sequence ID" value="NZ_JAPNOA010000009.1"/>
</dbReference>
<feature type="transmembrane region" description="Helical" evidence="2">
    <location>
        <begin position="6"/>
        <end position="27"/>
    </location>
</feature>
<keyword evidence="2" id="KW-0812">Transmembrane</keyword>
<feature type="transmembrane region" description="Helical" evidence="2">
    <location>
        <begin position="807"/>
        <end position="826"/>
    </location>
</feature>
<feature type="transmembrane region" description="Helical" evidence="2">
    <location>
        <begin position="543"/>
        <end position="565"/>
    </location>
</feature>
<feature type="transmembrane region" description="Helical" evidence="2">
    <location>
        <begin position="648"/>
        <end position="666"/>
    </location>
</feature>
<feature type="transmembrane region" description="Helical" evidence="2">
    <location>
        <begin position="923"/>
        <end position="944"/>
    </location>
</feature>
<dbReference type="Proteomes" id="UP001150830">
    <property type="component" value="Unassembled WGS sequence"/>
</dbReference>
<protein>
    <submittedName>
        <fullName evidence="3">DUF2339 domain-containing protein</fullName>
    </submittedName>
</protein>
<feature type="compositionally biased region" description="Low complexity" evidence="1">
    <location>
        <begin position="140"/>
        <end position="152"/>
    </location>
</feature>
<feature type="transmembrane region" description="Helical" evidence="2">
    <location>
        <begin position="180"/>
        <end position="200"/>
    </location>
</feature>
<dbReference type="EMBL" id="JAPNOA010000009">
    <property type="protein sequence ID" value="MCY0964057.1"/>
    <property type="molecule type" value="Genomic_DNA"/>
</dbReference>
<feature type="region of interest" description="Disordered" evidence="1">
    <location>
        <begin position="109"/>
        <end position="163"/>
    </location>
</feature>
<feature type="transmembrane region" description="Helical" evidence="2">
    <location>
        <begin position="212"/>
        <end position="229"/>
    </location>
</feature>
<name>A0A9X3IQD5_9GAMM</name>
<feature type="transmembrane region" description="Helical" evidence="2">
    <location>
        <begin position="338"/>
        <end position="354"/>
    </location>
</feature>
<evidence type="ECO:0000313" key="4">
    <source>
        <dbReference type="Proteomes" id="UP001150830"/>
    </source>
</evidence>
<feature type="transmembrane region" description="Helical" evidence="2">
    <location>
        <begin position="898"/>
        <end position="917"/>
    </location>
</feature>
<feature type="transmembrane region" description="Helical" evidence="2">
    <location>
        <begin position="770"/>
        <end position="792"/>
    </location>
</feature>
<feature type="transmembrane region" description="Helical" evidence="2">
    <location>
        <begin position="734"/>
        <end position="758"/>
    </location>
</feature>
<evidence type="ECO:0000256" key="1">
    <source>
        <dbReference type="SAM" id="MobiDB-lite"/>
    </source>
</evidence>
<keyword evidence="4" id="KW-1185">Reference proteome</keyword>
<comment type="caution">
    <text evidence="3">The sequence shown here is derived from an EMBL/GenBank/DDBJ whole genome shotgun (WGS) entry which is preliminary data.</text>
</comment>
<dbReference type="PIRSF" id="PIRSF035905">
    <property type="entry name" value="UCP035905_mp"/>
    <property type="match status" value="1"/>
</dbReference>
<feature type="transmembrane region" description="Helical" evidence="2">
    <location>
        <begin position="710"/>
        <end position="728"/>
    </location>
</feature>
<dbReference type="AlphaFoldDB" id="A0A9X3IQD5"/>
<feature type="transmembrane region" description="Helical" evidence="2">
    <location>
        <begin position="479"/>
        <end position="497"/>
    </location>
</feature>
<keyword evidence="2" id="KW-1133">Transmembrane helix</keyword>
<feature type="transmembrane region" description="Helical" evidence="2">
    <location>
        <begin position="625"/>
        <end position="641"/>
    </location>
</feature>
<dbReference type="Pfam" id="PF10101">
    <property type="entry name" value="DUF2339"/>
    <property type="match status" value="1"/>
</dbReference>
<feature type="transmembrane region" description="Helical" evidence="2">
    <location>
        <begin position="238"/>
        <end position="261"/>
    </location>
</feature>
<reference evidence="3" key="1">
    <citation type="submission" date="2022-11" db="EMBL/GenBank/DDBJ databases">
        <title>Parathalassolutuus dongxingensis gen. nov., sp. nov., a novel member of family Oceanospirillaceae isolated from a coastal shrimp pond in Guangxi, China.</title>
        <authorList>
            <person name="Chen H."/>
        </authorList>
    </citation>
    <scope>NUCLEOTIDE SEQUENCE</scope>
    <source>
        <strain evidence="3">G-43</strain>
    </source>
</reference>
<proteinExistence type="predicted"/>
<feature type="transmembrane region" description="Helical" evidence="2">
    <location>
        <begin position="873"/>
        <end position="891"/>
    </location>
</feature>
<gene>
    <name evidence="3" type="ORF">OUO13_02555</name>
</gene>
<feature type="transmembrane region" description="Helical" evidence="2">
    <location>
        <begin position="455"/>
        <end position="472"/>
    </location>
</feature>
<evidence type="ECO:0000313" key="3">
    <source>
        <dbReference type="EMBL" id="MCY0964057.1"/>
    </source>
</evidence>
<keyword evidence="2" id="KW-0472">Membrane</keyword>
<dbReference type="PANTHER" id="PTHR38434:SF1">
    <property type="entry name" value="BLL2549 PROTEIN"/>
    <property type="match status" value="1"/>
</dbReference>
<feature type="transmembrane region" description="Helical" evidence="2">
    <location>
        <begin position="517"/>
        <end position="536"/>
    </location>
</feature>
<sequence length="966" mass="105703">MDELIPLLVLLPLFILVASIMGFIAFFKVKSLQERVDLLERQMREGARPLAKPAPYTVATSQPDGESRSVNPAAVAVDPEPGFAVDDIAARVERDDNIERVTEAGYSIRADDMPRGPIPVAEQARQSDDNSALWNAPPGAQRSAAQADSAQQPPKRSPYAFEPQEPGLLDRLADNFRQHWMIWLGGICVGLAGVFMVRYSIEQGLLGPEARVLLSLLAGVGLHGAAEWLRRNKGQNPVFASLAGGASIILYSALLAAFRLIPDTSPTLVFAAMALVSFATMALALKQGPILAALGMLGGYLVPVLVNTGSGNIAAALVYISILTLFSLWLLAYVQRRWLLNGVILGSLVWWVFTFDVTPDDGVRSLYLLVLAYLLLAVPRFDWLLLARSDYHDDTDYSEEDLDDALATGAVQNAGWWSRLKAFRRNASDWPVYPALLLIMGAQTITLMVEHVATASYITWLGLPALLLLIASRRAEFNPLPALMLPLMVAAAVYPLLTEVGDQLLLTFVDVDTQTALASRFVVLLALFVPVCVWLLRAGVAYPAFWTALGAATPLLLLAVSYYIFPDFRHDLAWGLAALVLGSGYLWLGEREAVGRARALICVILISAGHMAYALTAVIWLSEATLTLALAAQLVSLAWLHQRYDIPLLAWVIRAVLLLVLARLTLNPWLLTYDSSTHWSLWTYGGATVCTALAAWVLRAETRMQPWLQGGAAQLLVLTLATEVRYWLYDGDVFHYGFGFTEASLDVGIWGFAAVIYFWRAGQPSNMPRFYQWLGTLHLAAASAVYLFVLMLAENPLWSYAPIGDTAILNLLLLSYGVPTVIMLMLARVLPKPHGRTALMAAGLNLWWFVSLEIRHLWNGTVSLSHSTSDGELYTYSVVWLLMAAAALVLGSWVQRRGLYRAGMALLLLVVAKLFLIDMAGLTGLWRVASFMGLGLALLALAWLHQRLGGVPAERVEDSADNSAAG</sequence>